<dbReference type="SMART" id="SM00458">
    <property type="entry name" value="RICIN"/>
    <property type="match status" value="1"/>
</dbReference>
<accession>A0ABS6YZ40</accession>
<feature type="domain" description="Ricin B lectin" evidence="2">
    <location>
        <begin position="34"/>
        <end position="167"/>
    </location>
</feature>
<dbReference type="CDD" id="cd00161">
    <property type="entry name" value="beta-trefoil_Ricin-like"/>
    <property type="match status" value="1"/>
</dbReference>
<sequence length="351" mass="37643">MLAVAFLALGISVSPLTVGQALAATCTYTSSSLNCLSLGAITGRSVDVEGASTSDGARIVTVYSGSPSWRDTAKWRFNVNPDHTFQLVNVGTGKCIDVGWGDDGLRQWTCQGQATQKWAIQPNSAGWRLRHINSGKCMDLLNRSNYDNAWVGLYNCSSGDNQAFHFHGGNPAAQARTLAVAYAANKCQTQTWSCYWSEDSESAAAPLPTKCISTQWHNPYDNPYNYTFTISTAKGFSSALGVTVTSGFETGALSSVIAKVTASLSVSNQFTWSNTTTATNSVTLPAQPHKYNWVARSVQAKTVTGNFTFDADGFPWDAYDTIVVPLKDSSDDTVFYSPMSTATPTSGCPSL</sequence>
<keyword evidence="1" id="KW-0732">Signal</keyword>
<reference evidence="3 4" key="1">
    <citation type="submission" date="2019-12" db="EMBL/GenBank/DDBJ databases">
        <title>Genome sequence of Streptomyces bambusae.</title>
        <authorList>
            <person name="Bansal K."/>
            <person name="Choksket S."/>
            <person name="Korpole S."/>
            <person name="Patil P.B."/>
        </authorList>
    </citation>
    <scope>NUCLEOTIDE SEQUENCE [LARGE SCALE GENOMIC DNA]</scope>
    <source>
        <strain evidence="3 4">SK60</strain>
    </source>
</reference>
<evidence type="ECO:0000313" key="4">
    <source>
        <dbReference type="Proteomes" id="UP000812013"/>
    </source>
</evidence>
<keyword evidence="4" id="KW-1185">Reference proteome</keyword>
<dbReference type="EMBL" id="WTFF01000005">
    <property type="protein sequence ID" value="MBW5480631.1"/>
    <property type="molecule type" value="Genomic_DNA"/>
</dbReference>
<proteinExistence type="predicted"/>
<dbReference type="Gene3D" id="2.80.10.50">
    <property type="match status" value="1"/>
</dbReference>
<gene>
    <name evidence="3" type="ORF">GPJ59_01630</name>
</gene>
<feature type="chain" id="PRO_5046111659" description="Ricin B lectin domain-containing protein" evidence="1">
    <location>
        <begin position="24"/>
        <end position="351"/>
    </location>
</feature>
<dbReference type="PROSITE" id="PS50231">
    <property type="entry name" value="RICIN_B_LECTIN"/>
    <property type="match status" value="1"/>
</dbReference>
<evidence type="ECO:0000259" key="2">
    <source>
        <dbReference type="SMART" id="SM00458"/>
    </source>
</evidence>
<dbReference type="SUPFAM" id="SSF50370">
    <property type="entry name" value="Ricin B-like lectins"/>
    <property type="match status" value="1"/>
</dbReference>
<dbReference type="RefSeq" id="WP_219664457.1">
    <property type="nucleotide sequence ID" value="NZ_WTFF01000005.1"/>
</dbReference>
<dbReference type="Proteomes" id="UP000812013">
    <property type="component" value="Unassembled WGS sequence"/>
</dbReference>
<name>A0ABS6YZ40_9ACTN</name>
<dbReference type="InterPro" id="IPR000772">
    <property type="entry name" value="Ricin_B_lectin"/>
</dbReference>
<dbReference type="InterPro" id="IPR035992">
    <property type="entry name" value="Ricin_B-like_lectins"/>
</dbReference>
<dbReference type="SUPFAM" id="SSF56973">
    <property type="entry name" value="Aerolisin/ETX pore-forming domain"/>
    <property type="match status" value="1"/>
</dbReference>
<evidence type="ECO:0000313" key="3">
    <source>
        <dbReference type="EMBL" id="MBW5480631.1"/>
    </source>
</evidence>
<evidence type="ECO:0000256" key="1">
    <source>
        <dbReference type="SAM" id="SignalP"/>
    </source>
</evidence>
<comment type="caution">
    <text evidence="3">The sequence shown here is derived from an EMBL/GenBank/DDBJ whole genome shotgun (WGS) entry which is preliminary data.</text>
</comment>
<feature type="signal peptide" evidence="1">
    <location>
        <begin position="1"/>
        <end position="23"/>
    </location>
</feature>
<organism evidence="3 4">
    <name type="scientific">Streptomyces bambusae</name>
    <dbReference type="NCBI Taxonomy" id="1550616"/>
    <lineage>
        <taxon>Bacteria</taxon>
        <taxon>Bacillati</taxon>
        <taxon>Actinomycetota</taxon>
        <taxon>Actinomycetes</taxon>
        <taxon>Kitasatosporales</taxon>
        <taxon>Streptomycetaceae</taxon>
        <taxon>Streptomyces</taxon>
    </lineage>
</organism>
<dbReference type="Pfam" id="PF14200">
    <property type="entry name" value="RicinB_lectin_2"/>
    <property type="match status" value="1"/>
</dbReference>
<protein>
    <recommendedName>
        <fullName evidence="2">Ricin B lectin domain-containing protein</fullName>
    </recommendedName>
</protein>